<feature type="region of interest" description="Disordered" evidence="1">
    <location>
        <begin position="1"/>
        <end position="45"/>
    </location>
</feature>
<sequence>MGNVKKSLAEKHVIKDNIKPVNDQVPSAKVDSNTTPDSTNMCHRGGEIDQDAEQYKKPPLQPFRNHSVVRQMNAFKSERPRISKPRFASQVDEKIVLLKPVTPYYLPKVREYVRAKPHHMNAPGSSRNSQEESYSSNDMAHNHDLEEARKKAQETNRNSKPSVMPSVRLQNTANEVLRNPREQNKPSSSLPTSKRVE</sequence>
<gene>
    <name evidence="2" type="ORF">Tco_0843500</name>
</gene>
<evidence type="ECO:0000313" key="3">
    <source>
        <dbReference type="Proteomes" id="UP001151760"/>
    </source>
</evidence>
<keyword evidence="3" id="KW-1185">Reference proteome</keyword>
<proteinExistence type="predicted"/>
<evidence type="ECO:0000313" key="2">
    <source>
        <dbReference type="EMBL" id="GJT09038.1"/>
    </source>
</evidence>
<dbReference type="EMBL" id="BQNB010012877">
    <property type="protein sequence ID" value="GJT09038.1"/>
    <property type="molecule type" value="Genomic_DNA"/>
</dbReference>
<feature type="compositionally biased region" description="Basic and acidic residues" evidence="1">
    <location>
        <begin position="140"/>
        <end position="154"/>
    </location>
</feature>
<feature type="compositionally biased region" description="Polar residues" evidence="1">
    <location>
        <begin position="185"/>
        <end position="197"/>
    </location>
</feature>
<feature type="compositionally biased region" description="Low complexity" evidence="1">
    <location>
        <begin position="125"/>
        <end position="137"/>
    </location>
</feature>
<reference evidence="2" key="1">
    <citation type="journal article" date="2022" name="Int. J. Mol. Sci.">
        <title>Draft Genome of Tanacetum Coccineum: Genomic Comparison of Closely Related Tanacetum-Family Plants.</title>
        <authorList>
            <person name="Yamashiro T."/>
            <person name="Shiraishi A."/>
            <person name="Nakayama K."/>
            <person name="Satake H."/>
        </authorList>
    </citation>
    <scope>NUCLEOTIDE SEQUENCE</scope>
</reference>
<organism evidence="2 3">
    <name type="scientific">Tanacetum coccineum</name>
    <dbReference type="NCBI Taxonomy" id="301880"/>
    <lineage>
        <taxon>Eukaryota</taxon>
        <taxon>Viridiplantae</taxon>
        <taxon>Streptophyta</taxon>
        <taxon>Embryophyta</taxon>
        <taxon>Tracheophyta</taxon>
        <taxon>Spermatophyta</taxon>
        <taxon>Magnoliopsida</taxon>
        <taxon>eudicotyledons</taxon>
        <taxon>Gunneridae</taxon>
        <taxon>Pentapetalae</taxon>
        <taxon>asterids</taxon>
        <taxon>campanulids</taxon>
        <taxon>Asterales</taxon>
        <taxon>Asteraceae</taxon>
        <taxon>Asteroideae</taxon>
        <taxon>Anthemideae</taxon>
        <taxon>Anthemidinae</taxon>
        <taxon>Tanacetum</taxon>
    </lineage>
</organism>
<evidence type="ECO:0000256" key="1">
    <source>
        <dbReference type="SAM" id="MobiDB-lite"/>
    </source>
</evidence>
<accession>A0ABQ5B3H0</accession>
<feature type="region of interest" description="Disordered" evidence="1">
    <location>
        <begin position="116"/>
        <end position="197"/>
    </location>
</feature>
<dbReference type="Proteomes" id="UP001151760">
    <property type="component" value="Unassembled WGS sequence"/>
</dbReference>
<comment type="caution">
    <text evidence="2">The sequence shown here is derived from an EMBL/GenBank/DDBJ whole genome shotgun (WGS) entry which is preliminary data.</text>
</comment>
<reference evidence="2" key="2">
    <citation type="submission" date="2022-01" db="EMBL/GenBank/DDBJ databases">
        <authorList>
            <person name="Yamashiro T."/>
            <person name="Shiraishi A."/>
            <person name="Satake H."/>
            <person name="Nakayama K."/>
        </authorList>
    </citation>
    <scope>NUCLEOTIDE SEQUENCE</scope>
</reference>
<feature type="compositionally biased region" description="Polar residues" evidence="1">
    <location>
        <begin position="30"/>
        <end position="41"/>
    </location>
</feature>
<feature type="compositionally biased region" description="Basic and acidic residues" evidence="1">
    <location>
        <begin position="7"/>
        <end position="18"/>
    </location>
</feature>
<name>A0ABQ5B3H0_9ASTR</name>
<protein>
    <submittedName>
        <fullName evidence="2">Uncharacterized protein</fullName>
    </submittedName>
</protein>